<protein>
    <submittedName>
        <fullName evidence="2">Uncharacterized protein</fullName>
    </submittedName>
</protein>
<accession>W7EYW7</accession>
<feature type="compositionally biased region" description="Polar residues" evidence="1">
    <location>
        <begin position="24"/>
        <end position="37"/>
    </location>
</feature>
<keyword evidence="3" id="KW-1185">Reference proteome</keyword>
<evidence type="ECO:0000256" key="1">
    <source>
        <dbReference type="SAM" id="MobiDB-lite"/>
    </source>
</evidence>
<sequence length="62" mass="6866">FSLPPPPPQARGTGKGGYARRVTPSRTDPQQSTSPCKRNTLRIMHEKATRQKADDPCVLLFC</sequence>
<feature type="region of interest" description="Disordered" evidence="1">
    <location>
        <begin position="1"/>
        <end position="41"/>
    </location>
</feature>
<feature type="non-terminal residue" evidence="2">
    <location>
        <position position="1"/>
    </location>
</feature>
<gene>
    <name evidence="2" type="ORF">COCVIDRAFT_86008</name>
</gene>
<dbReference type="Proteomes" id="UP000054337">
    <property type="component" value="Unassembled WGS sequence"/>
</dbReference>
<dbReference type="GeneID" id="26258388"/>
<organism evidence="2 3">
    <name type="scientific">Bipolaris victoriae (strain FI3)</name>
    <name type="common">Victoria blight of oats agent</name>
    <name type="synonym">Cochliobolus victoriae</name>
    <dbReference type="NCBI Taxonomy" id="930091"/>
    <lineage>
        <taxon>Eukaryota</taxon>
        <taxon>Fungi</taxon>
        <taxon>Dikarya</taxon>
        <taxon>Ascomycota</taxon>
        <taxon>Pezizomycotina</taxon>
        <taxon>Dothideomycetes</taxon>
        <taxon>Pleosporomycetidae</taxon>
        <taxon>Pleosporales</taxon>
        <taxon>Pleosporineae</taxon>
        <taxon>Pleosporaceae</taxon>
        <taxon>Bipolaris</taxon>
    </lineage>
</organism>
<evidence type="ECO:0000313" key="2">
    <source>
        <dbReference type="EMBL" id="EUN32129.1"/>
    </source>
</evidence>
<dbReference type="RefSeq" id="XP_014561744.1">
    <property type="nucleotide sequence ID" value="XM_014706258.1"/>
</dbReference>
<proteinExistence type="predicted"/>
<dbReference type="EMBL" id="KI968695">
    <property type="protein sequence ID" value="EUN32129.1"/>
    <property type="molecule type" value="Genomic_DNA"/>
</dbReference>
<dbReference type="AlphaFoldDB" id="W7EYW7"/>
<evidence type="ECO:0000313" key="3">
    <source>
        <dbReference type="Proteomes" id="UP000054337"/>
    </source>
</evidence>
<reference evidence="2 3" key="1">
    <citation type="journal article" date="2013" name="PLoS Genet.">
        <title>Comparative genome structure, secondary metabolite, and effector coding capacity across Cochliobolus pathogens.</title>
        <authorList>
            <person name="Condon B.J."/>
            <person name="Leng Y."/>
            <person name="Wu D."/>
            <person name="Bushley K.E."/>
            <person name="Ohm R.A."/>
            <person name="Otillar R."/>
            <person name="Martin J."/>
            <person name="Schackwitz W."/>
            <person name="Grimwood J."/>
            <person name="MohdZainudin N."/>
            <person name="Xue C."/>
            <person name="Wang R."/>
            <person name="Manning V.A."/>
            <person name="Dhillon B."/>
            <person name="Tu Z.J."/>
            <person name="Steffenson B.J."/>
            <person name="Salamov A."/>
            <person name="Sun H."/>
            <person name="Lowry S."/>
            <person name="LaButti K."/>
            <person name="Han J."/>
            <person name="Copeland A."/>
            <person name="Lindquist E."/>
            <person name="Barry K."/>
            <person name="Schmutz J."/>
            <person name="Baker S.E."/>
            <person name="Ciuffetti L.M."/>
            <person name="Grigoriev I.V."/>
            <person name="Zhong S."/>
            <person name="Turgeon B.G."/>
        </authorList>
    </citation>
    <scope>NUCLEOTIDE SEQUENCE [LARGE SCALE GENOMIC DNA]</scope>
    <source>
        <strain evidence="2 3">FI3</strain>
    </source>
</reference>
<name>W7EYW7_BIPV3</name>
<dbReference type="HOGENOM" id="CLU_2910204_0_0_1"/>